<evidence type="ECO:0000313" key="3">
    <source>
        <dbReference type="EMBL" id="ADU49594.1"/>
    </source>
</evidence>
<evidence type="ECO:0000313" key="4">
    <source>
        <dbReference type="Proteomes" id="UP000008914"/>
    </source>
</evidence>
<evidence type="ECO:0000256" key="1">
    <source>
        <dbReference type="SAM" id="MobiDB-lite"/>
    </source>
</evidence>
<dbReference type="KEGG" id="ica:Intca_3108"/>
<keyword evidence="4" id="KW-1185">Reference proteome</keyword>
<feature type="compositionally biased region" description="Pro residues" evidence="1">
    <location>
        <begin position="407"/>
        <end position="427"/>
    </location>
</feature>
<evidence type="ECO:0008006" key="5">
    <source>
        <dbReference type="Google" id="ProtNLM"/>
    </source>
</evidence>
<dbReference type="OrthoDB" id="5181663at2"/>
<dbReference type="EMBL" id="CP002343">
    <property type="protein sequence ID" value="ADU49594.1"/>
    <property type="molecule type" value="Genomic_DNA"/>
</dbReference>
<dbReference type="HOGENOM" id="CLU_573243_0_0_11"/>
<protein>
    <recommendedName>
        <fullName evidence="5">TrbL/VirB6 plasmid conjugal transfer protein</fullName>
    </recommendedName>
</protein>
<dbReference type="AlphaFoldDB" id="E6SCJ0"/>
<reference evidence="3 4" key="1">
    <citation type="journal article" date="2010" name="Stand. Genomic Sci.">
        <title>Complete genome sequence of Intrasporangium calvum type strain (7 KIP).</title>
        <authorList>
            <person name="Del Rio T.G."/>
            <person name="Chertkov O."/>
            <person name="Yasawong M."/>
            <person name="Lucas S."/>
            <person name="Deshpande S."/>
            <person name="Cheng J.F."/>
            <person name="Detter C."/>
            <person name="Tapia R."/>
            <person name="Han C."/>
            <person name="Goodwin L."/>
            <person name="Pitluck S."/>
            <person name="Liolios K."/>
            <person name="Ivanova N."/>
            <person name="Mavromatis K."/>
            <person name="Pati A."/>
            <person name="Chen A."/>
            <person name="Palaniappan K."/>
            <person name="Land M."/>
            <person name="Hauser L."/>
            <person name="Chang Y.J."/>
            <person name="Jeffries C.D."/>
            <person name="Rohde M."/>
            <person name="Pukall R."/>
            <person name="Sikorski J."/>
            <person name="Goker M."/>
            <person name="Woyke T."/>
            <person name="Bristow J."/>
            <person name="Eisen J.A."/>
            <person name="Markowitz V."/>
            <person name="Hugenholtz P."/>
            <person name="Kyrpides N.C."/>
            <person name="Klenk H.P."/>
            <person name="Lapidus A."/>
        </authorList>
    </citation>
    <scope>NUCLEOTIDE SEQUENCE [LARGE SCALE GENOMIC DNA]</scope>
    <source>
        <strain evidence="4">ATCC 23552 / DSM 43043 / JCM 3097 / NBRC 12989 / 7 KIP</strain>
    </source>
</reference>
<dbReference type="eggNOG" id="COG3266">
    <property type="taxonomic scope" value="Bacteria"/>
</dbReference>
<feature type="compositionally biased region" description="Low complexity" evidence="1">
    <location>
        <begin position="367"/>
        <end position="383"/>
    </location>
</feature>
<accession>E6SCJ0</accession>
<dbReference type="RefSeq" id="WP_013493906.1">
    <property type="nucleotide sequence ID" value="NC_014830.1"/>
</dbReference>
<keyword evidence="2" id="KW-0812">Transmembrane</keyword>
<feature type="compositionally biased region" description="Gly residues" evidence="1">
    <location>
        <begin position="332"/>
        <end position="350"/>
    </location>
</feature>
<keyword evidence="2" id="KW-0472">Membrane</keyword>
<proteinExistence type="predicted"/>
<gene>
    <name evidence="3" type="ordered locus">Intca_3108</name>
</gene>
<feature type="transmembrane region" description="Helical" evidence="2">
    <location>
        <begin position="160"/>
        <end position="179"/>
    </location>
</feature>
<feature type="transmembrane region" description="Helical" evidence="2">
    <location>
        <begin position="66"/>
        <end position="88"/>
    </location>
</feature>
<keyword evidence="2" id="KW-1133">Transmembrane helix</keyword>
<feature type="transmembrane region" description="Helical" evidence="2">
    <location>
        <begin position="216"/>
        <end position="243"/>
    </location>
</feature>
<organism evidence="3 4">
    <name type="scientific">Intrasporangium calvum (strain ATCC 23552 / DSM 43043 / JCM 3097 / NBRC 12989 / NCIMB 10167 / NRRL B-3866 / 7 KIP)</name>
    <dbReference type="NCBI Taxonomy" id="710696"/>
    <lineage>
        <taxon>Bacteria</taxon>
        <taxon>Bacillati</taxon>
        <taxon>Actinomycetota</taxon>
        <taxon>Actinomycetes</taxon>
        <taxon>Micrococcales</taxon>
        <taxon>Intrasporangiaceae</taxon>
        <taxon>Intrasporangium</taxon>
    </lineage>
</organism>
<feature type="region of interest" description="Disordered" evidence="1">
    <location>
        <begin position="320"/>
        <end position="440"/>
    </location>
</feature>
<feature type="transmembrane region" description="Helical" evidence="2">
    <location>
        <begin position="100"/>
        <end position="122"/>
    </location>
</feature>
<dbReference type="Proteomes" id="UP000008914">
    <property type="component" value="Chromosome"/>
</dbReference>
<evidence type="ECO:0000256" key="2">
    <source>
        <dbReference type="SAM" id="Phobius"/>
    </source>
</evidence>
<dbReference type="STRING" id="710696.Intca_3108"/>
<sequence>MSCTGLDLLNPACQVSSAAQSAAESAFGNIATTFAQAATTATNWLWSQIDTATTVDLASPALRKELGVTAAIALVICLGLFVLQLITATLRRDPAGLSRAVKGLFIMALGSGFALAATRVLLSAVDLLADAVVKQTIGTGMDGIGTQLAIGSLATMNNPAIMLILALAILASSVIVWVAMMVRKMLLIICAVLAPLAFAGATADITRSWVRKWVEFVAAMIAAKLLLVLILATGVAVMQGAGLAGSQPSQVGTQIAVGALILLLGGLSPWLAIRMCVFVGDSLYTAHLQAGQATTGARLAMAAPQKVAYMRAGLASGMGGRASGVVTPSRTGGSGGAGGSTGSGGLGGSSTGPTLRPPGKGNGSGAGALAAIPGPASPAAGGIRTDSSSREPGTVLGGEARLGGLQPPEPARTTPPAPQPPPSPAPRQQPDFSKIRRDDR</sequence>
<feature type="transmembrane region" description="Helical" evidence="2">
    <location>
        <begin position="186"/>
        <end position="210"/>
    </location>
</feature>
<feature type="transmembrane region" description="Helical" evidence="2">
    <location>
        <begin position="255"/>
        <end position="273"/>
    </location>
</feature>
<name>E6SCJ0_INTC7</name>